<dbReference type="Gene3D" id="2.40.160.10">
    <property type="entry name" value="Porin"/>
    <property type="match status" value="1"/>
</dbReference>
<organism evidence="2 3">
    <name type="scientific">Alistipes finegoldii</name>
    <dbReference type="NCBI Taxonomy" id="214856"/>
    <lineage>
        <taxon>Bacteria</taxon>
        <taxon>Pseudomonadati</taxon>
        <taxon>Bacteroidota</taxon>
        <taxon>Bacteroidia</taxon>
        <taxon>Bacteroidales</taxon>
        <taxon>Rikenellaceae</taxon>
        <taxon>Alistipes</taxon>
    </lineage>
</organism>
<evidence type="ECO:0008006" key="4">
    <source>
        <dbReference type="Google" id="ProtNLM"/>
    </source>
</evidence>
<comment type="caution">
    <text evidence="2">The sequence shown here is derived from an EMBL/GenBank/DDBJ whole genome shotgun (WGS) entry which is preliminary data.</text>
</comment>
<dbReference type="SUPFAM" id="SSF56935">
    <property type="entry name" value="Porins"/>
    <property type="match status" value="1"/>
</dbReference>
<feature type="chain" id="PRO_5041272687" description="Porin" evidence="1">
    <location>
        <begin position="22"/>
        <end position="348"/>
    </location>
</feature>
<feature type="signal peptide" evidence="1">
    <location>
        <begin position="1"/>
        <end position="21"/>
    </location>
</feature>
<dbReference type="InterPro" id="IPR023614">
    <property type="entry name" value="Porin_dom_sf"/>
</dbReference>
<evidence type="ECO:0000313" key="3">
    <source>
        <dbReference type="Proteomes" id="UP001055105"/>
    </source>
</evidence>
<proteinExistence type="predicted"/>
<accession>A0AA37KRJ4</accession>
<reference evidence="2" key="1">
    <citation type="submission" date="2022-01" db="EMBL/GenBank/DDBJ databases">
        <title>Novel bile acid biosynthetic pathways are enriched in the microbiome of centenarians.</title>
        <authorList>
            <person name="Sato Y."/>
            <person name="Atarashi K."/>
            <person name="Plichta R.D."/>
            <person name="Arai Y."/>
            <person name="Sasajima S."/>
            <person name="Kearney M.S."/>
            <person name="Suda W."/>
            <person name="Takeshita K."/>
            <person name="Sasaki T."/>
            <person name="Okamoto S."/>
            <person name="Skelly N.A."/>
            <person name="Okamura Y."/>
            <person name="Vlamakis H."/>
            <person name="Li Y."/>
            <person name="Tanoue T."/>
            <person name="Takei H."/>
            <person name="Nittono H."/>
            <person name="Narushima S."/>
            <person name="Irie J."/>
            <person name="Itoh H."/>
            <person name="Moriya K."/>
            <person name="Sugiura Y."/>
            <person name="Suematsu M."/>
            <person name="Moritoki N."/>
            <person name="Shibata S."/>
            <person name="Littman R.D."/>
            <person name="Fischbach A.M."/>
            <person name="Uwamino Y."/>
            <person name="Inoue T."/>
            <person name="Honda A."/>
            <person name="Hattori M."/>
            <person name="Murai T."/>
            <person name="Xavier J.R."/>
            <person name="Hirose N."/>
            <person name="Honda K."/>
        </authorList>
    </citation>
    <scope>NUCLEOTIDE SEQUENCE</scope>
    <source>
        <strain evidence="2">CE91-St16</strain>
    </source>
</reference>
<name>A0AA37KRJ4_9BACT</name>
<gene>
    <name evidence="2" type="ORF">CE91St16_33430</name>
</gene>
<keyword evidence="1" id="KW-0732">Signal</keyword>
<dbReference type="RefSeq" id="WP_244077138.1">
    <property type="nucleotide sequence ID" value="NZ_AP025581.1"/>
</dbReference>
<evidence type="ECO:0000313" key="2">
    <source>
        <dbReference type="EMBL" id="GKI20435.1"/>
    </source>
</evidence>
<dbReference type="Proteomes" id="UP001055105">
    <property type="component" value="Unassembled WGS sequence"/>
</dbReference>
<protein>
    <recommendedName>
        <fullName evidence="4">Porin</fullName>
    </recommendedName>
</protein>
<sequence>MRLILPVLLSFGLFCASYAQQSDTLCTVTVGELSAEVAALKAKTSAWDKVLAALPAISGYLQTGYEWSDNSSSFFIKRVRLSLSGNIAPKLDYRVQIEFASPKIVDAYLCYRPFDELNLQLGEYKLPFSIENTEYVPLRYEFIEYPLSLCKLMGFNDLCGLSATGRDMGAQLFGGFFRRDGYSILNYNIGVFNGEGLNVRDKNKSKDVVARLTLKPAAGLQLAGSYYWGEYGADYLKRVRYGAGACYDRGPVVVRGEYICGTTGDLDSEGWYAVAGWRVTKTLLPAVRYDTFLENSARSSSRQTNYTAALTWQPVKYLRCQLNYTYEDYAARDVSGRNVVALMLSGIF</sequence>
<dbReference type="AlphaFoldDB" id="A0AA37KRJ4"/>
<dbReference type="Pfam" id="PF07396">
    <property type="entry name" value="Porin_O_P"/>
    <property type="match status" value="1"/>
</dbReference>
<evidence type="ECO:0000256" key="1">
    <source>
        <dbReference type="SAM" id="SignalP"/>
    </source>
</evidence>
<dbReference type="InterPro" id="IPR010870">
    <property type="entry name" value="Porin_O/P"/>
</dbReference>
<dbReference type="EMBL" id="BQOL01000002">
    <property type="protein sequence ID" value="GKI20435.1"/>
    <property type="molecule type" value="Genomic_DNA"/>
</dbReference>